<proteinExistence type="predicted"/>
<evidence type="ECO:0000313" key="4">
    <source>
        <dbReference type="Proteomes" id="UP000502699"/>
    </source>
</evidence>
<dbReference type="InterPro" id="IPR031982">
    <property type="entry name" value="PilE-like"/>
</dbReference>
<dbReference type="AlphaFoldDB" id="A0A6G7VAD3"/>
<dbReference type="GO" id="GO:0043683">
    <property type="term" value="P:type IV pilus assembly"/>
    <property type="evidence" value="ECO:0007669"/>
    <property type="project" value="InterPro"/>
</dbReference>
<keyword evidence="2" id="KW-0812">Transmembrane</keyword>
<name>A0A6G7VAD3_9GAMM</name>
<dbReference type="Pfam" id="PF07963">
    <property type="entry name" value="N_methyl"/>
    <property type="match status" value="1"/>
</dbReference>
<dbReference type="InterPro" id="IPR012902">
    <property type="entry name" value="N_methyl_site"/>
</dbReference>
<dbReference type="PROSITE" id="PS00409">
    <property type="entry name" value="PROKAR_NTER_METHYL"/>
    <property type="match status" value="1"/>
</dbReference>
<dbReference type="EMBL" id="CP048029">
    <property type="protein sequence ID" value="QIK36826.1"/>
    <property type="molecule type" value="Genomic_DNA"/>
</dbReference>
<keyword evidence="4" id="KW-1185">Reference proteome</keyword>
<dbReference type="KEGG" id="cjap:GWK36_01115"/>
<organism evidence="3 4">
    <name type="scientific">Caldichromatium japonicum</name>
    <dbReference type="NCBI Taxonomy" id="2699430"/>
    <lineage>
        <taxon>Bacteria</taxon>
        <taxon>Pseudomonadati</taxon>
        <taxon>Pseudomonadota</taxon>
        <taxon>Gammaproteobacteria</taxon>
        <taxon>Chromatiales</taxon>
        <taxon>Chromatiaceae</taxon>
        <taxon>Caldichromatium</taxon>
    </lineage>
</organism>
<sequence>MKTGGFTLIEIMIVVVVVGILAAIAYPSYQMQVAQSRRSTAQACLLELSQFMERYYTTNMSYANATLPNTQCQSDLTGHYSFQFSGTPNATSYTLQAVAQGVQATKDAGCTPLAVTHTGSRTPANCWKK</sequence>
<dbReference type="SUPFAM" id="SSF54523">
    <property type="entry name" value="Pili subunits"/>
    <property type="match status" value="1"/>
</dbReference>
<keyword evidence="2" id="KW-0472">Membrane</keyword>
<gene>
    <name evidence="3" type="ORF">GWK36_01115</name>
</gene>
<dbReference type="PANTHER" id="PTHR30093:SF47">
    <property type="entry name" value="TYPE IV PILUS NON-CORE MINOR PILIN PILE"/>
    <property type="match status" value="1"/>
</dbReference>
<dbReference type="PRINTS" id="PR00813">
    <property type="entry name" value="BCTERIALGSPG"/>
</dbReference>
<reference evidence="4" key="1">
    <citation type="submission" date="2020-01" db="EMBL/GenBank/DDBJ databases">
        <title>Caldichromatium gen. nov., sp. nov., a thermophilic purple sulfur bacterium member of the family Chromatiaceae isolated from Nakabusa hot spring, Japan.</title>
        <authorList>
            <person name="Saini M.K."/>
            <person name="Hanada S."/>
            <person name="Tank M."/>
        </authorList>
    </citation>
    <scope>NUCLEOTIDE SEQUENCE [LARGE SCALE GENOMIC DNA]</scope>
    <source>
        <strain evidence="4">No.7</strain>
    </source>
</reference>
<dbReference type="Pfam" id="PF16732">
    <property type="entry name" value="ComP_DUS"/>
    <property type="match status" value="1"/>
</dbReference>
<accession>A0A6G7VAD3</accession>
<evidence type="ECO:0000313" key="3">
    <source>
        <dbReference type="EMBL" id="QIK36826.1"/>
    </source>
</evidence>
<dbReference type="InterPro" id="IPR000983">
    <property type="entry name" value="Bac_GSPG_pilin"/>
</dbReference>
<evidence type="ECO:0000256" key="1">
    <source>
        <dbReference type="ARBA" id="ARBA00022481"/>
    </source>
</evidence>
<dbReference type="PANTHER" id="PTHR30093">
    <property type="entry name" value="GENERAL SECRETION PATHWAY PROTEIN G"/>
    <property type="match status" value="1"/>
</dbReference>
<dbReference type="GO" id="GO:0015627">
    <property type="term" value="C:type II protein secretion system complex"/>
    <property type="evidence" value="ECO:0007669"/>
    <property type="project" value="InterPro"/>
</dbReference>
<keyword evidence="1" id="KW-0488">Methylation</keyword>
<dbReference type="RefSeq" id="WP_166269342.1">
    <property type="nucleotide sequence ID" value="NZ_CP048029.1"/>
</dbReference>
<dbReference type="GO" id="GO:0015628">
    <property type="term" value="P:protein secretion by the type II secretion system"/>
    <property type="evidence" value="ECO:0007669"/>
    <property type="project" value="InterPro"/>
</dbReference>
<keyword evidence="2" id="KW-1133">Transmembrane helix</keyword>
<evidence type="ECO:0000256" key="2">
    <source>
        <dbReference type="SAM" id="Phobius"/>
    </source>
</evidence>
<dbReference type="Proteomes" id="UP000502699">
    <property type="component" value="Chromosome"/>
</dbReference>
<protein>
    <submittedName>
        <fullName evidence="3">Type IV pilin protein</fullName>
    </submittedName>
</protein>
<feature type="transmembrane region" description="Helical" evidence="2">
    <location>
        <begin position="6"/>
        <end position="29"/>
    </location>
</feature>
<dbReference type="InterPro" id="IPR045584">
    <property type="entry name" value="Pilin-like"/>
</dbReference>
<dbReference type="NCBIfam" id="TIGR02532">
    <property type="entry name" value="IV_pilin_GFxxxE"/>
    <property type="match status" value="1"/>
</dbReference>
<dbReference type="Gene3D" id="3.30.700.10">
    <property type="entry name" value="Glycoprotein, Type 4 Pilin"/>
    <property type="match status" value="1"/>
</dbReference>